<evidence type="ECO:0008006" key="4">
    <source>
        <dbReference type="Google" id="ProtNLM"/>
    </source>
</evidence>
<evidence type="ECO:0000313" key="3">
    <source>
        <dbReference type="Proteomes" id="UP001430848"/>
    </source>
</evidence>
<reference evidence="2 3" key="1">
    <citation type="submission" date="2024-02" db="EMBL/GenBank/DDBJ databases">
        <title>De novo assembly and annotation of 12 fungi associated with fruit tree decline syndrome in Ontario, Canada.</title>
        <authorList>
            <person name="Sulman M."/>
            <person name="Ellouze W."/>
            <person name="Ilyukhin E."/>
        </authorList>
    </citation>
    <scope>NUCLEOTIDE SEQUENCE [LARGE SCALE GENOMIC DNA]</scope>
    <source>
        <strain evidence="2 3">M169</strain>
    </source>
</reference>
<organism evidence="2 3">
    <name type="scientific">Diaporthe eres</name>
    <name type="common">Phomopsis oblonga</name>
    <dbReference type="NCBI Taxonomy" id="83184"/>
    <lineage>
        <taxon>Eukaryota</taxon>
        <taxon>Fungi</taxon>
        <taxon>Dikarya</taxon>
        <taxon>Ascomycota</taxon>
        <taxon>Pezizomycotina</taxon>
        <taxon>Sordariomycetes</taxon>
        <taxon>Sordariomycetidae</taxon>
        <taxon>Diaporthales</taxon>
        <taxon>Diaporthaceae</taxon>
        <taxon>Diaporthe</taxon>
        <taxon>Diaporthe eres species complex</taxon>
    </lineage>
</organism>
<dbReference type="NCBIfam" id="NF041278">
    <property type="entry name" value="CmcJ_NvfI_EfuI"/>
    <property type="match status" value="1"/>
</dbReference>
<proteinExistence type="inferred from homology"/>
<sequence length="295" mass="33935">MSIVETRMSYLEPWVGKDDEPYVRGKVEETYPRTNFTNQEFTVRVSDARPTKDDFDLDTHGFAFHDSPINDQVIEVIRSKEKDAVKNSYYPLVEDLVKKHTMASKVIIFDHTYRKKDPSLAPTENPNGREQPATLVSNSILASWSGSVANITRYTLISQAQVRSGGSDVTQEKKLKRCLRAEYRSSINGPVEDWPLAVMDYRSIQPSEIHPTSIFKERFEMQGQTVSINHSEAQRWYYLHGQQTSEVTFIKIWDRKDDHDVAKLCPHCAFPDPQAPADAKPRESIEVRCLVFYED</sequence>
<comment type="similarity">
    <text evidence="1">Belongs to the asaB hydroxylase/desaturase family.</text>
</comment>
<dbReference type="PANTHER" id="PTHR34598:SF3">
    <property type="entry name" value="OXIDOREDUCTASE AN1597"/>
    <property type="match status" value="1"/>
</dbReference>
<evidence type="ECO:0000256" key="1">
    <source>
        <dbReference type="ARBA" id="ARBA00023604"/>
    </source>
</evidence>
<protein>
    <recommendedName>
        <fullName evidence="4">Methyltransferase</fullName>
    </recommendedName>
</protein>
<accession>A0ABR1NP21</accession>
<dbReference type="Proteomes" id="UP001430848">
    <property type="component" value="Unassembled WGS sequence"/>
</dbReference>
<keyword evidence="3" id="KW-1185">Reference proteome</keyword>
<comment type="caution">
    <text evidence="2">The sequence shown here is derived from an EMBL/GenBank/DDBJ whole genome shotgun (WGS) entry which is preliminary data.</text>
</comment>
<name>A0ABR1NP21_DIAER</name>
<dbReference type="PANTHER" id="PTHR34598">
    <property type="entry name" value="BLL6449 PROTEIN"/>
    <property type="match status" value="1"/>
</dbReference>
<dbReference type="EMBL" id="JAKNSF020000171">
    <property type="protein sequence ID" value="KAK7709282.1"/>
    <property type="molecule type" value="Genomic_DNA"/>
</dbReference>
<gene>
    <name evidence="2" type="ORF">SLS63_013250</name>
</gene>
<evidence type="ECO:0000313" key="2">
    <source>
        <dbReference type="EMBL" id="KAK7709282.1"/>
    </source>
</evidence>
<dbReference type="InterPro" id="IPR044053">
    <property type="entry name" value="AsaB-like"/>
</dbReference>